<feature type="region of interest" description="Disordered" evidence="10">
    <location>
        <begin position="501"/>
        <end position="533"/>
    </location>
</feature>
<gene>
    <name evidence="12" type="ORF">HCBG_04969</name>
</gene>
<feature type="compositionally biased region" description="Basic and acidic residues" evidence="10">
    <location>
        <begin position="429"/>
        <end position="440"/>
    </location>
</feature>
<dbReference type="EMBL" id="GG663368">
    <property type="protein sequence ID" value="EEH06749.1"/>
    <property type="molecule type" value="Genomic_DNA"/>
</dbReference>
<dbReference type="VEuPathDB" id="FungiDB:I7I50_04890"/>
<reference evidence="12" key="1">
    <citation type="submission" date="2009-02" db="EMBL/GenBank/DDBJ databases">
        <title>The Genome Sequence of Ajellomyces capsulatus strain G186AR.</title>
        <authorList>
            <consortium name="The Broad Institute Genome Sequencing Platform"/>
            <person name="Champion M."/>
            <person name="Cuomo C."/>
            <person name="Ma L.-J."/>
            <person name="Henn M.R."/>
            <person name="Sil A."/>
            <person name="Goldman B."/>
            <person name="Young S.K."/>
            <person name="Kodira C.D."/>
            <person name="Zeng Q."/>
            <person name="Koehrsen M."/>
            <person name="Alvarado L."/>
            <person name="Berlin A."/>
            <person name="Borenstein D."/>
            <person name="Chen Z."/>
            <person name="Engels R."/>
            <person name="Freedman E."/>
            <person name="Gellesch M."/>
            <person name="Goldberg J."/>
            <person name="Griggs A."/>
            <person name="Gujja S."/>
            <person name="Heiman D."/>
            <person name="Hepburn T."/>
            <person name="Howarth C."/>
            <person name="Jen D."/>
            <person name="Larson L."/>
            <person name="Lewis B."/>
            <person name="Mehta T."/>
            <person name="Park D."/>
            <person name="Pearson M."/>
            <person name="Roberts A."/>
            <person name="Saif S."/>
            <person name="Shea T."/>
            <person name="Shenoy N."/>
            <person name="Sisk P."/>
            <person name="Stolte C."/>
            <person name="Sykes S."/>
            <person name="Walk T."/>
            <person name="White J."/>
            <person name="Yandava C."/>
            <person name="Klein B."/>
            <person name="McEwen J.G."/>
            <person name="Puccia R."/>
            <person name="Goldman G.H."/>
            <person name="Felipe M.S."/>
            <person name="Nino-Vega G."/>
            <person name="San-Blas G."/>
            <person name="Taylor J."/>
            <person name="Mendoza L."/>
            <person name="Galagan J."/>
            <person name="Nusbaum C."/>
            <person name="Birren B."/>
        </authorList>
    </citation>
    <scope>NUCLEOTIDE SEQUENCE</scope>
    <source>
        <strain evidence="12">G186AR</strain>
    </source>
</reference>
<dbReference type="PANTHER" id="PTHR12801">
    <property type="entry name" value="RNA EXONUCLEASE REXO1 / RECO3 FAMILY MEMBER-RELATED"/>
    <property type="match status" value="1"/>
</dbReference>
<dbReference type="HOGENOM" id="CLU_038378_0_0_1"/>
<comment type="similarity">
    <text evidence="2">Belongs to the REXO4 family.</text>
</comment>
<dbReference type="Proteomes" id="UP000001631">
    <property type="component" value="Unassembled WGS sequence"/>
</dbReference>
<dbReference type="Pfam" id="PF00929">
    <property type="entry name" value="RNase_T"/>
    <property type="match status" value="1"/>
</dbReference>
<proteinExistence type="inferred from homology"/>
<evidence type="ECO:0000256" key="6">
    <source>
        <dbReference type="ARBA" id="ARBA00022801"/>
    </source>
</evidence>
<evidence type="ECO:0000313" key="12">
    <source>
        <dbReference type="EMBL" id="EEH06749.1"/>
    </source>
</evidence>
<feature type="region of interest" description="Disordered" evidence="10">
    <location>
        <begin position="410"/>
        <end position="455"/>
    </location>
</feature>
<name>C0NP89_AJECG</name>
<evidence type="ECO:0000256" key="10">
    <source>
        <dbReference type="SAM" id="MobiDB-lite"/>
    </source>
</evidence>
<dbReference type="InterPro" id="IPR036397">
    <property type="entry name" value="RNaseH_sf"/>
</dbReference>
<dbReference type="CDD" id="cd06144">
    <property type="entry name" value="REX4_like"/>
    <property type="match status" value="1"/>
</dbReference>
<accession>C0NP89</accession>
<dbReference type="FunCoup" id="C0NP89">
    <property type="interactions" value="740"/>
</dbReference>
<evidence type="ECO:0000256" key="4">
    <source>
        <dbReference type="ARBA" id="ARBA00022552"/>
    </source>
</evidence>
<evidence type="ECO:0000259" key="11">
    <source>
        <dbReference type="SMART" id="SM00479"/>
    </source>
</evidence>
<dbReference type="GO" id="GO:0006364">
    <property type="term" value="P:rRNA processing"/>
    <property type="evidence" value="ECO:0007669"/>
    <property type="project" value="UniProtKB-KW"/>
</dbReference>
<organism evidence="12 13">
    <name type="scientific">Ajellomyces capsulatus (strain G186AR / H82 / ATCC MYA-2454 / RMSCC 2432)</name>
    <name type="common">Darling's disease fungus</name>
    <name type="synonym">Histoplasma capsulatum</name>
    <dbReference type="NCBI Taxonomy" id="447093"/>
    <lineage>
        <taxon>Eukaryota</taxon>
        <taxon>Fungi</taxon>
        <taxon>Dikarya</taxon>
        <taxon>Ascomycota</taxon>
        <taxon>Pezizomycotina</taxon>
        <taxon>Eurotiomycetes</taxon>
        <taxon>Eurotiomycetidae</taxon>
        <taxon>Onygenales</taxon>
        <taxon>Ajellomycetaceae</taxon>
        <taxon>Histoplasma</taxon>
    </lineage>
</organism>
<dbReference type="Gene3D" id="3.30.420.10">
    <property type="entry name" value="Ribonuclease H-like superfamily/Ribonuclease H"/>
    <property type="match status" value="1"/>
</dbReference>
<dbReference type="Pfam" id="PF08615">
    <property type="entry name" value="RNase_H2_suC"/>
    <property type="match status" value="1"/>
</dbReference>
<dbReference type="SUPFAM" id="SSF53098">
    <property type="entry name" value="Ribonuclease H-like"/>
    <property type="match status" value="1"/>
</dbReference>
<keyword evidence="4" id="KW-0698">rRNA processing</keyword>
<dbReference type="InterPro" id="IPR013520">
    <property type="entry name" value="Ribonucl_H"/>
</dbReference>
<dbReference type="STRING" id="447093.C0NP89"/>
<sequence>MELKNLSSNWRKLQETLKIESPSTAQKRKPDNIATTTYEVKRKKLSLSSPPETHRKGGRGEKFSKRRKMGLVLSTDATGEKSESRSITTASQRNISTTSIVQANPKPSSEAKVNEGISQTAEVGRYVALDCEMVGVGQNPDRDSALARVSIVNYNGEQVYDSFVLPKEEVTDWRTHVSGVSPKHMTDAREFEVVQRDVAGILDGCILVGHAVRNDLDALLLSHPKHDIRDTSKHPPYRKIAGGGSPRLKILASELLGLEIQGAAHSSIEDAQATMLLFRRDKQAFEREHAKKWPPIRAPAAPGIPVTFQLHCRSQFWHPFDSTTQSHTSTRTPTKLKRRKMFAIRPHKNNSDSYKEDCSETANFLPCRIHHDGPVNISTRYWNPVADEDNPDTATAYFRGRRLRGRRVPIPEGYEGILTSQTNGTSESGTKKNDQSHDLDQNENEDEESEGDGEDWTSFTILDKQGSFSAFMVWDHEKLPAADDPFVKGVSEWIRFAEAIHTTPSDTAQQDNGKPHGAEKDRNDKQDCMSSAS</sequence>
<feature type="compositionally biased region" description="Polar residues" evidence="10">
    <location>
        <begin position="418"/>
        <end position="428"/>
    </location>
</feature>
<dbReference type="FunFam" id="3.30.420.10:FF:000007">
    <property type="entry name" value="Interferon-stimulated exonuclease gene 20"/>
    <property type="match status" value="1"/>
</dbReference>
<feature type="region of interest" description="Disordered" evidence="10">
    <location>
        <begin position="15"/>
        <end position="96"/>
    </location>
</feature>
<dbReference type="Gene3D" id="2.40.128.680">
    <property type="match status" value="1"/>
</dbReference>
<evidence type="ECO:0000256" key="2">
    <source>
        <dbReference type="ARBA" id="ARBA00010489"/>
    </source>
</evidence>
<comment type="subcellular location">
    <subcellularLocation>
        <location evidence="1">Nucleus</location>
    </subcellularLocation>
</comment>
<dbReference type="InParanoid" id="C0NP89"/>
<evidence type="ECO:0000313" key="13">
    <source>
        <dbReference type="Proteomes" id="UP000001631"/>
    </source>
</evidence>
<evidence type="ECO:0000256" key="7">
    <source>
        <dbReference type="ARBA" id="ARBA00022839"/>
    </source>
</evidence>
<dbReference type="GO" id="GO:0003676">
    <property type="term" value="F:nucleic acid binding"/>
    <property type="evidence" value="ECO:0007669"/>
    <property type="project" value="InterPro"/>
</dbReference>
<keyword evidence="5" id="KW-0540">Nuclease</keyword>
<dbReference type="GO" id="GO:0005634">
    <property type="term" value="C:nucleus"/>
    <property type="evidence" value="ECO:0007669"/>
    <property type="project" value="UniProtKB-SubCell"/>
</dbReference>
<feature type="compositionally biased region" description="Basic and acidic residues" evidence="10">
    <location>
        <begin position="513"/>
        <end position="527"/>
    </location>
</feature>
<evidence type="ECO:0000256" key="1">
    <source>
        <dbReference type="ARBA" id="ARBA00004123"/>
    </source>
</evidence>
<keyword evidence="13" id="KW-1185">Reference proteome</keyword>
<feature type="domain" description="Exonuclease" evidence="11">
    <location>
        <begin position="125"/>
        <end position="287"/>
    </location>
</feature>
<keyword evidence="6" id="KW-0378">Hydrolase</keyword>
<feature type="compositionally biased region" description="Basic and acidic residues" evidence="10">
    <location>
        <begin position="52"/>
        <end position="63"/>
    </location>
</feature>
<dbReference type="AlphaFoldDB" id="C0NP89"/>
<feature type="compositionally biased region" description="Polar residues" evidence="10">
    <location>
        <begin position="502"/>
        <end position="512"/>
    </location>
</feature>
<evidence type="ECO:0000256" key="8">
    <source>
        <dbReference type="ARBA" id="ARBA00023242"/>
    </source>
</evidence>
<evidence type="ECO:0000256" key="9">
    <source>
        <dbReference type="ARBA" id="ARBA00025599"/>
    </source>
</evidence>
<dbReference type="GO" id="GO:0000027">
    <property type="term" value="P:ribosomal large subunit assembly"/>
    <property type="evidence" value="ECO:0007669"/>
    <property type="project" value="TreeGrafter"/>
</dbReference>
<evidence type="ECO:0000256" key="3">
    <source>
        <dbReference type="ARBA" id="ARBA00016937"/>
    </source>
</evidence>
<dbReference type="CDD" id="cd09271">
    <property type="entry name" value="RNase_H2-C"/>
    <property type="match status" value="1"/>
</dbReference>
<dbReference type="PANTHER" id="PTHR12801:SF45">
    <property type="entry name" value="RNA EXONUCLEASE 4"/>
    <property type="match status" value="1"/>
</dbReference>
<dbReference type="GO" id="GO:0008408">
    <property type="term" value="F:3'-5' exonuclease activity"/>
    <property type="evidence" value="ECO:0007669"/>
    <property type="project" value="InterPro"/>
</dbReference>
<keyword evidence="8" id="KW-0539">Nucleus</keyword>
<evidence type="ECO:0000256" key="5">
    <source>
        <dbReference type="ARBA" id="ARBA00022722"/>
    </source>
</evidence>
<keyword evidence="7 12" id="KW-0269">Exonuclease</keyword>
<feature type="compositionally biased region" description="Acidic residues" evidence="10">
    <location>
        <begin position="441"/>
        <end position="455"/>
    </location>
</feature>
<dbReference type="InterPro" id="IPR037431">
    <property type="entry name" value="REX4_DEDDh_dom"/>
</dbReference>
<dbReference type="InterPro" id="IPR047021">
    <property type="entry name" value="REXO1/3/4-like"/>
</dbReference>
<dbReference type="RefSeq" id="XP_045287230.1">
    <property type="nucleotide sequence ID" value="XM_045432018.1"/>
</dbReference>
<dbReference type="GeneID" id="69037985"/>
<protein>
    <recommendedName>
        <fullName evidence="3">RNA exonuclease 4</fullName>
    </recommendedName>
</protein>
<dbReference type="GO" id="GO:0032299">
    <property type="term" value="C:ribonuclease H2 complex"/>
    <property type="evidence" value="ECO:0007669"/>
    <property type="project" value="InterPro"/>
</dbReference>
<feature type="compositionally biased region" description="Polar residues" evidence="10">
    <location>
        <begin position="85"/>
        <end position="96"/>
    </location>
</feature>
<comment type="function">
    <text evidence="9">Exoribonuclease involved in ribosome biosynthesis. Involved in the processing of ITS1, the internal transcribed spacer localized between the 18S and 5.8S rRNAs.</text>
</comment>
<dbReference type="GO" id="GO:0006401">
    <property type="term" value="P:RNA catabolic process"/>
    <property type="evidence" value="ECO:0007669"/>
    <property type="project" value="InterPro"/>
</dbReference>
<dbReference type="InterPro" id="IPR013924">
    <property type="entry name" value="RNase_H2_suC"/>
</dbReference>
<dbReference type="InterPro" id="IPR012337">
    <property type="entry name" value="RNaseH-like_sf"/>
</dbReference>
<dbReference type="SMART" id="SM00479">
    <property type="entry name" value="EXOIII"/>
    <property type="match status" value="1"/>
</dbReference>